<evidence type="ECO:0008006" key="3">
    <source>
        <dbReference type="Google" id="ProtNLM"/>
    </source>
</evidence>
<gene>
    <name evidence="1" type="ORF">GH807_01090</name>
</gene>
<organism evidence="1 2">
    <name type="scientific">Acetobacterium tundrae</name>
    <dbReference type="NCBI Taxonomy" id="132932"/>
    <lineage>
        <taxon>Bacteria</taxon>
        <taxon>Bacillati</taxon>
        <taxon>Bacillota</taxon>
        <taxon>Clostridia</taxon>
        <taxon>Eubacteriales</taxon>
        <taxon>Eubacteriaceae</taxon>
        <taxon>Acetobacterium</taxon>
    </lineage>
</organism>
<dbReference type="EMBL" id="WJBB01000001">
    <property type="protein sequence ID" value="MBC3795646.1"/>
    <property type="molecule type" value="Genomic_DNA"/>
</dbReference>
<dbReference type="Proteomes" id="UP000653358">
    <property type="component" value="Unassembled WGS sequence"/>
</dbReference>
<proteinExistence type="predicted"/>
<name>A0ABR6WGP5_9FIRM</name>
<comment type="caution">
    <text evidence="1">The sequence shown here is derived from an EMBL/GenBank/DDBJ whole genome shotgun (WGS) entry which is preliminary data.</text>
</comment>
<reference evidence="1 2" key="1">
    <citation type="journal article" date="2020" name="mSystems">
        <title>Defining Genomic and Predicted Metabolic Features of the Acetobacterium Genus.</title>
        <authorList>
            <person name="Ross D.E."/>
            <person name="Marshall C.W."/>
            <person name="Gulliver D."/>
            <person name="May H.D."/>
            <person name="Norman R.S."/>
        </authorList>
    </citation>
    <scope>NUCLEOTIDE SEQUENCE [LARGE SCALE GENOMIC DNA]</scope>
    <source>
        <strain evidence="1 2">DSM 9173</strain>
    </source>
</reference>
<accession>A0ABR6WGP5</accession>
<dbReference type="RefSeq" id="WP_148601977.1">
    <property type="nucleotide sequence ID" value="NZ_RXYB01000001.1"/>
</dbReference>
<dbReference type="PROSITE" id="PS51257">
    <property type="entry name" value="PROKAR_LIPOPROTEIN"/>
    <property type="match status" value="1"/>
</dbReference>
<sequence length="235" mass="25390">MSKKTFLVITIITFVVLLFTGCVKDDGSKTYITLMSVPMEATVPNGLHLDCILSITNANPNAPETPATAQFAIFGFTNTQGEIEYYAYGEKKSVLNDQTHLQEEGFYPINFVKDGQNISVSLKEGNSPLAKVNPGTGTPENYQGELPFSFYTPTGQTGVYTFTDASGNIVYRVYAAFSGGTGNFFPANADGTMVSGSLPINKTTETTLQSQGFDAVTNLLTTPISCKEIQFIYAI</sequence>
<evidence type="ECO:0000313" key="1">
    <source>
        <dbReference type="EMBL" id="MBC3795646.1"/>
    </source>
</evidence>
<evidence type="ECO:0000313" key="2">
    <source>
        <dbReference type="Proteomes" id="UP000653358"/>
    </source>
</evidence>
<protein>
    <recommendedName>
        <fullName evidence="3">Lipoprotein</fullName>
    </recommendedName>
</protein>
<keyword evidence="2" id="KW-1185">Reference proteome</keyword>